<keyword evidence="7 8" id="KW-0472">Membrane</keyword>
<comment type="subcellular location">
    <subcellularLocation>
        <location evidence="1">Cell membrane</location>
        <topology evidence="1">Multi-pass membrane protein</topology>
    </subcellularLocation>
</comment>
<dbReference type="AlphaFoldDB" id="A0A0L6W597"/>
<evidence type="ECO:0000256" key="6">
    <source>
        <dbReference type="ARBA" id="ARBA00022989"/>
    </source>
</evidence>
<feature type="transmembrane region" description="Helical" evidence="8">
    <location>
        <begin position="283"/>
        <end position="300"/>
    </location>
</feature>
<organism evidence="9 10">
    <name type="scientific">Thermincola ferriacetica</name>
    <dbReference type="NCBI Taxonomy" id="281456"/>
    <lineage>
        <taxon>Bacteria</taxon>
        <taxon>Bacillati</taxon>
        <taxon>Bacillota</taxon>
        <taxon>Clostridia</taxon>
        <taxon>Eubacteriales</taxon>
        <taxon>Thermincolaceae</taxon>
        <taxon>Thermincola</taxon>
    </lineage>
</organism>
<evidence type="ECO:0000256" key="4">
    <source>
        <dbReference type="ARBA" id="ARBA00022679"/>
    </source>
</evidence>
<evidence type="ECO:0000256" key="5">
    <source>
        <dbReference type="ARBA" id="ARBA00022692"/>
    </source>
</evidence>
<sequence length="473" mass="53743">MQIGLSHKNLSRLLMVLALMFYIANTFPLLGKMPVTMDEVLFAEPARNFVQEGHFGTTSMSGLFQFQTKTYWQHPLYIMLMYIPIKLFGFNCWSIKILSAFLGLLSLLLAYKIGKNLGVPHLFPILLVFNVLFIWVACIGRMEMLTLLLSLASFYFAWNKRPVEAGFIGSLAVLNHPVGIFTVLDGLILLKLKASVDKRFFAALAFPVLITFSFVIGDLNEFVRQYFTVQRYLYANSGWLGGPLVQLKNFLRLLQEARQWLFWLIPLALLMIVGLTKKQDNEAKTLLLIQAVNFLGLVVLVPNKYINYYVALVIPYMALYAAYSLKKHRSTGLVFLLIVLIFTNGIGIVKSFSGYRNGNDGAATLQNLVEPHSTVIAQPSLAVYLDDCRVIGFHNVRMIMDLERKTAETALQEISPDYIVIDTNIAQFNKWPLFTKDQDSLGKFIKKQTVFCGKTQIHGQNYYVFKFTRDGQV</sequence>
<feature type="transmembrane region" description="Helical" evidence="8">
    <location>
        <begin position="332"/>
        <end position="349"/>
    </location>
</feature>
<dbReference type="GO" id="GO:0009103">
    <property type="term" value="P:lipopolysaccharide biosynthetic process"/>
    <property type="evidence" value="ECO:0007669"/>
    <property type="project" value="UniProtKB-ARBA"/>
</dbReference>
<comment type="caution">
    <text evidence="9">The sequence shown here is derived from an EMBL/GenBank/DDBJ whole genome shotgun (WGS) entry which is preliminary data.</text>
</comment>
<evidence type="ECO:0000256" key="8">
    <source>
        <dbReference type="SAM" id="Phobius"/>
    </source>
</evidence>
<feature type="transmembrane region" description="Helical" evidence="8">
    <location>
        <begin position="306"/>
        <end position="325"/>
    </location>
</feature>
<keyword evidence="2" id="KW-1003">Cell membrane</keyword>
<feature type="transmembrane region" description="Helical" evidence="8">
    <location>
        <begin position="260"/>
        <end position="276"/>
    </location>
</feature>
<dbReference type="PANTHER" id="PTHR33908:SF11">
    <property type="entry name" value="MEMBRANE PROTEIN"/>
    <property type="match status" value="1"/>
</dbReference>
<keyword evidence="4" id="KW-0808">Transferase</keyword>
<keyword evidence="5 8" id="KW-0812">Transmembrane</keyword>
<evidence type="ECO:0000256" key="2">
    <source>
        <dbReference type="ARBA" id="ARBA00022475"/>
    </source>
</evidence>
<dbReference type="RefSeq" id="WP_052216983.1">
    <property type="nucleotide sequence ID" value="NZ_LGTE01000003.1"/>
</dbReference>
<dbReference type="GO" id="GO:0016763">
    <property type="term" value="F:pentosyltransferase activity"/>
    <property type="evidence" value="ECO:0007669"/>
    <property type="project" value="TreeGrafter"/>
</dbReference>
<keyword evidence="6 8" id="KW-1133">Transmembrane helix</keyword>
<dbReference type="GO" id="GO:0005886">
    <property type="term" value="C:plasma membrane"/>
    <property type="evidence" value="ECO:0007669"/>
    <property type="project" value="UniProtKB-SubCell"/>
</dbReference>
<dbReference type="Proteomes" id="UP000037175">
    <property type="component" value="Unassembled WGS sequence"/>
</dbReference>
<evidence type="ECO:0000313" key="9">
    <source>
        <dbReference type="EMBL" id="KNZ70646.1"/>
    </source>
</evidence>
<evidence type="ECO:0000256" key="7">
    <source>
        <dbReference type="ARBA" id="ARBA00023136"/>
    </source>
</evidence>
<dbReference type="PANTHER" id="PTHR33908">
    <property type="entry name" value="MANNOSYLTRANSFERASE YKCB-RELATED"/>
    <property type="match status" value="1"/>
</dbReference>
<evidence type="ECO:0000313" key="10">
    <source>
        <dbReference type="Proteomes" id="UP000037175"/>
    </source>
</evidence>
<reference evidence="10" key="1">
    <citation type="submission" date="2015-07" db="EMBL/GenBank/DDBJ databases">
        <title>Complete Genome of Thermincola ferriacetica strain Z-0001T.</title>
        <authorList>
            <person name="Lusk B."/>
            <person name="Badalamenti J.P."/>
            <person name="Parameswaran P."/>
            <person name="Bond D.R."/>
            <person name="Torres C.I."/>
        </authorList>
    </citation>
    <scope>NUCLEOTIDE SEQUENCE [LARGE SCALE GENOMIC DNA]</scope>
    <source>
        <strain evidence="10">Z-0001</strain>
    </source>
</reference>
<dbReference type="InterPro" id="IPR050297">
    <property type="entry name" value="LipidA_mod_glycosyltrf_83"/>
</dbReference>
<feature type="transmembrane region" description="Helical" evidence="8">
    <location>
        <begin position="200"/>
        <end position="217"/>
    </location>
</feature>
<evidence type="ECO:0000256" key="3">
    <source>
        <dbReference type="ARBA" id="ARBA00022676"/>
    </source>
</evidence>
<name>A0A0L6W597_9FIRM</name>
<feature type="transmembrane region" description="Helical" evidence="8">
    <location>
        <begin position="167"/>
        <end position="188"/>
    </location>
</feature>
<dbReference type="EMBL" id="LGTE01000003">
    <property type="protein sequence ID" value="KNZ70646.1"/>
    <property type="molecule type" value="Genomic_DNA"/>
</dbReference>
<gene>
    <name evidence="9" type="ORF">Tfer_0836</name>
</gene>
<evidence type="ECO:0000256" key="1">
    <source>
        <dbReference type="ARBA" id="ARBA00004651"/>
    </source>
</evidence>
<evidence type="ECO:0008006" key="11">
    <source>
        <dbReference type="Google" id="ProtNLM"/>
    </source>
</evidence>
<proteinExistence type="predicted"/>
<feature type="transmembrane region" description="Helical" evidence="8">
    <location>
        <begin position="12"/>
        <end position="31"/>
    </location>
</feature>
<protein>
    <recommendedName>
        <fullName evidence="11">Glycosyltransferase RgtA/B/C/D-like domain-containing protein</fullName>
    </recommendedName>
</protein>
<feature type="transmembrane region" description="Helical" evidence="8">
    <location>
        <begin position="122"/>
        <end position="155"/>
    </location>
</feature>
<feature type="transmembrane region" description="Helical" evidence="8">
    <location>
        <begin position="87"/>
        <end position="110"/>
    </location>
</feature>
<accession>A0A0L6W597</accession>
<keyword evidence="3" id="KW-0328">Glycosyltransferase</keyword>
<keyword evidence="10" id="KW-1185">Reference proteome</keyword>